<evidence type="ECO:0000313" key="1">
    <source>
        <dbReference type="EMBL" id="MBB6228359.1"/>
    </source>
</evidence>
<name>A0A841L5Z5_9SPHN</name>
<keyword evidence="2" id="KW-1185">Reference proteome</keyword>
<organism evidence="1 2">
    <name type="scientific">Polymorphobacter multimanifer</name>
    <dbReference type="NCBI Taxonomy" id="1070431"/>
    <lineage>
        <taxon>Bacteria</taxon>
        <taxon>Pseudomonadati</taxon>
        <taxon>Pseudomonadota</taxon>
        <taxon>Alphaproteobacteria</taxon>
        <taxon>Sphingomonadales</taxon>
        <taxon>Sphingosinicellaceae</taxon>
        <taxon>Polymorphobacter</taxon>
    </lineage>
</organism>
<dbReference type="InterPro" id="IPR021791">
    <property type="entry name" value="Phage_TAC_11"/>
</dbReference>
<reference evidence="1 2" key="1">
    <citation type="submission" date="2020-08" db="EMBL/GenBank/DDBJ databases">
        <title>Genomic Encyclopedia of Type Strains, Phase IV (KMG-IV): sequencing the most valuable type-strain genomes for metagenomic binning, comparative biology and taxonomic classification.</title>
        <authorList>
            <person name="Goeker M."/>
        </authorList>
    </citation>
    <scope>NUCLEOTIDE SEQUENCE [LARGE SCALE GENOMIC DNA]</scope>
    <source>
        <strain evidence="1 2">DSM 102189</strain>
    </source>
</reference>
<proteinExistence type="predicted"/>
<dbReference type="AlphaFoldDB" id="A0A841L5Z5"/>
<sequence>MSEGAQPNKHRGDVAITLGGQAKVLRPSFEAMVAIEAQCGSILTLAMRAGQRGGQPLDTGEMAVIIAETLKAHGRDEKSTDAGASTDKVRKLIFEAGVHTVVPVVVEVLIAMVRGGQSDTPGNA</sequence>
<evidence type="ECO:0000313" key="2">
    <source>
        <dbReference type="Proteomes" id="UP000538147"/>
    </source>
</evidence>
<dbReference type="RefSeq" id="WP_243452864.1">
    <property type="nucleotide sequence ID" value="NZ_BMOX01000045.1"/>
</dbReference>
<evidence type="ECO:0008006" key="3">
    <source>
        <dbReference type="Google" id="ProtNLM"/>
    </source>
</evidence>
<protein>
    <recommendedName>
        <fullName evidence="3">Gene transfer agent family protein</fullName>
    </recommendedName>
</protein>
<dbReference type="Proteomes" id="UP000538147">
    <property type="component" value="Unassembled WGS sequence"/>
</dbReference>
<accession>A0A841L5Z5</accession>
<comment type="caution">
    <text evidence="1">The sequence shown here is derived from an EMBL/GenBank/DDBJ whole genome shotgun (WGS) entry which is preliminary data.</text>
</comment>
<gene>
    <name evidence="1" type="ORF">FHS79_002544</name>
</gene>
<dbReference type="Pfam" id="PF11836">
    <property type="entry name" value="Phage_TAC_11"/>
    <property type="match status" value="1"/>
</dbReference>
<dbReference type="EMBL" id="JACIIV010000018">
    <property type="protein sequence ID" value="MBB6228359.1"/>
    <property type="molecule type" value="Genomic_DNA"/>
</dbReference>